<feature type="region of interest" description="Disordered" evidence="1">
    <location>
        <begin position="1"/>
        <end position="127"/>
    </location>
</feature>
<dbReference type="EMBL" id="SLWR01000008">
    <property type="protein sequence ID" value="TCO45571.1"/>
    <property type="molecule type" value="Genomic_DNA"/>
</dbReference>
<sequence length="290" mass="29989">MPEAPKLRASEHPVPSRGFVLDVGSQDPRLSANSVEAAGESARLGVPDRAGLDVPQLPELQVSARPAPGAVEHSTREASEQSTPETASPEAPGSQASGSEASGSEASGSEASGAEPAGSGAEAGERSGAKVVERLGAEVAEGLGMVEGAWAARTPSQALRGASRRQGRVYLRLAARVWPEVLRYLPANGEVARPVVVGVIGAVNGLSAEQVARLIAYDDVQTVVAASLKLLPVDPADAACWLAGLQDDIERLVTDVAPLTEIEKIPANGAPLIDLFAQNHATERMRLFHA</sequence>
<dbReference type="GO" id="GO:0016151">
    <property type="term" value="F:nickel cation binding"/>
    <property type="evidence" value="ECO:0007669"/>
    <property type="project" value="InterPro"/>
</dbReference>
<dbReference type="Pfam" id="PF01730">
    <property type="entry name" value="UreF"/>
    <property type="match status" value="1"/>
</dbReference>
<evidence type="ECO:0000313" key="2">
    <source>
        <dbReference type="EMBL" id="TCO45571.1"/>
    </source>
</evidence>
<evidence type="ECO:0000313" key="3">
    <source>
        <dbReference type="Proteomes" id="UP000295573"/>
    </source>
</evidence>
<dbReference type="Gene3D" id="1.10.4190.10">
    <property type="entry name" value="Urease accessory protein UreF"/>
    <property type="match status" value="1"/>
</dbReference>
<reference evidence="2 3" key="1">
    <citation type="journal article" date="2015" name="Stand. Genomic Sci.">
        <title>Genomic Encyclopedia of Bacterial and Archaeal Type Strains, Phase III: the genomes of soil and plant-associated and newly described type strains.</title>
        <authorList>
            <person name="Whitman W.B."/>
            <person name="Woyke T."/>
            <person name="Klenk H.P."/>
            <person name="Zhou Y."/>
            <person name="Lilburn T.G."/>
            <person name="Beck B.J."/>
            <person name="De Vos P."/>
            <person name="Vandamme P."/>
            <person name="Eisen J.A."/>
            <person name="Garrity G."/>
            <person name="Hugenholtz P."/>
            <person name="Kyrpides N.C."/>
        </authorList>
    </citation>
    <scope>NUCLEOTIDE SEQUENCE [LARGE SCALE GENOMIC DNA]</scope>
    <source>
        <strain evidence="2 3">VKM Ac-2541</strain>
    </source>
</reference>
<gene>
    <name evidence="2" type="ORF">EV646_108194</name>
</gene>
<feature type="compositionally biased region" description="Basic and acidic residues" evidence="1">
    <location>
        <begin position="1"/>
        <end position="11"/>
    </location>
</feature>
<evidence type="ECO:0000256" key="1">
    <source>
        <dbReference type="SAM" id="MobiDB-lite"/>
    </source>
</evidence>
<organism evidence="2 3">
    <name type="scientific">Kribbella antiqua</name>
    <dbReference type="NCBI Taxonomy" id="2512217"/>
    <lineage>
        <taxon>Bacteria</taxon>
        <taxon>Bacillati</taxon>
        <taxon>Actinomycetota</taxon>
        <taxon>Actinomycetes</taxon>
        <taxon>Propionibacteriales</taxon>
        <taxon>Kribbellaceae</taxon>
        <taxon>Kribbella</taxon>
    </lineage>
</organism>
<keyword evidence="3" id="KW-1185">Reference proteome</keyword>
<name>A0A4R2IKF6_9ACTN</name>
<dbReference type="InterPro" id="IPR002639">
    <property type="entry name" value="UreF"/>
</dbReference>
<feature type="compositionally biased region" description="Low complexity" evidence="1">
    <location>
        <begin position="90"/>
        <end position="122"/>
    </location>
</feature>
<accession>A0A4R2IKF6</accession>
<protein>
    <submittedName>
        <fullName evidence="2">Urease accessory protein</fullName>
    </submittedName>
</protein>
<dbReference type="InterPro" id="IPR038277">
    <property type="entry name" value="UreF_sf"/>
</dbReference>
<comment type="caution">
    <text evidence="2">The sequence shown here is derived from an EMBL/GenBank/DDBJ whole genome shotgun (WGS) entry which is preliminary data.</text>
</comment>
<dbReference type="Proteomes" id="UP000295573">
    <property type="component" value="Unassembled WGS sequence"/>
</dbReference>
<proteinExistence type="predicted"/>
<dbReference type="AlphaFoldDB" id="A0A4R2IKF6"/>